<evidence type="ECO:0000256" key="12">
    <source>
        <dbReference type="ARBA" id="ARBA00049754"/>
    </source>
</evidence>
<dbReference type="FunFam" id="3.40.1670.10:FF:000003">
    <property type="entry name" value="Phenolic acid decarboxylase"/>
    <property type="match status" value="1"/>
</dbReference>
<evidence type="ECO:0000256" key="3">
    <source>
        <dbReference type="ARBA" id="ARBA00010021"/>
    </source>
</evidence>
<comment type="function">
    <text evidence="10">Catalyzes the conversion of trans-anhydromevalonate 5-phosphate (tAHMP) into isopentenyl phosphate. Involved in the archaeal mevalonate (MVA) pathway, which provides fundamental precursors for isoprenoid biosynthesis, such as isopentenyl diphosphate (IPP) and dimethylallyl diphosphate (DMAPP).</text>
</comment>
<dbReference type="Pfam" id="PF20695">
    <property type="entry name" value="UbiD_N"/>
    <property type="match status" value="1"/>
</dbReference>
<dbReference type="SUPFAM" id="SSF50475">
    <property type="entry name" value="FMN-binding split barrel"/>
    <property type="match status" value="1"/>
</dbReference>
<dbReference type="STRING" id="1392998.ANME2D_01387"/>
<dbReference type="Proteomes" id="UP000218615">
    <property type="component" value="Unassembled WGS sequence"/>
</dbReference>
<comment type="cofactor">
    <cofactor evidence="13">
        <name>prenylated FMN</name>
        <dbReference type="ChEBI" id="CHEBI:87746"/>
    </cofactor>
</comment>
<evidence type="ECO:0000256" key="13">
    <source>
        <dbReference type="ARBA" id="ARBA00049936"/>
    </source>
</evidence>
<evidence type="ECO:0000259" key="14">
    <source>
        <dbReference type="Pfam" id="PF01977"/>
    </source>
</evidence>
<evidence type="ECO:0000313" key="17">
    <source>
        <dbReference type="EMBL" id="SNQ62693.1"/>
    </source>
</evidence>
<comment type="catalytic activity">
    <reaction evidence="9">
        <text>(2E)-3-methyl-5-phosphooxypent-2-enoate + H(+) = isopentenyl phosphate + CO2</text>
        <dbReference type="Rhea" id="RHEA:78971"/>
        <dbReference type="ChEBI" id="CHEBI:15378"/>
        <dbReference type="ChEBI" id="CHEBI:16526"/>
        <dbReference type="ChEBI" id="CHEBI:65078"/>
        <dbReference type="ChEBI" id="CHEBI:229665"/>
        <dbReference type="EC" id="4.1.1.126"/>
    </reaction>
    <physiologicalReaction direction="left-to-right" evidence="9">
        <dbReference type="Rhea" id="RHEA:78972"/>
    </physiologicalReaction>
</comment>
<evidence type="ECO:0000313" key="18">
    <source>
        <dbReference type="Proteomes" id="UP000218615"/>
    </source>
</evidence>
<dbReference type="InterPro" id="IPR049381">
    <property type="entry name" value="UbiD-like_C"/>
</dbReference>
<dbReference type="Pfam" id="PF01977">
    <property type="entry name" value="UbiD"/>
    <property type="match status" value="1"/>
</dbReference>
<evidence type="ECO:0000256" key="5">
    <source>
        <dbReference type="ARBA" id="ARBA00022643"/>
    </source>
</evidence>
<evidence type="ECO:0000256" key="4">
    <source>
        <dbReference type="ARBA" id="ARBA00022630"/>
    </source>
</evidence>
<keyword evidence="4" id="KW-0285">Flavoprotein</keyword>
<sequence length="424" mass="46825">MSLRKFIERLKAEGKLREVKKPLSPVYGVSATVGTEPALFTNVNGSRVIMNILSSKELLGEALGVAPDSIIKYLSSRPPEGEVKLAGDSPAKEVIEKPDLSKLPILTHFEGDGAPYITAGVVVSEYGGVMNASIHRLRVIGKNRLAARLVEFRHTYNLHKKAAEKGEPLPIAIVIGMDPVTLFAVSTRVPEGKEFEYASALKGEPVELFECENGIKVPHAEIVLEGYIHPTEVADEGPFVDISGTYDLVRKQPVIHLTNMMHRRDPIYHALMPAGSEHHILMGVPYEPLIYNEVKKVADVRNVALTPGGCYYFHAAVQIHKNSDDDAKKAIEATFAAHKSLKHVVVVDEDINIFDPNDIEFAIATRVKGDEDIYIYPNVRGSTLDPRSENGIGTKVGFDATMDMSKKWKFERVPRPKITADECR</sequence>
<dbReference type="SUPFAM" id="SSF143968">
    <property type="entry name" value="UbiD C-terminal domain-like"/>
    <property type="match status" value="1"/>
</dbReference>
<keyword evidence="6" id="KW-0456">Lyase</keyword>
<dbReference type="PANTHER" id="PTHR30108">
    <property type="entry name" value="3-OCTAPRENYL-4-HYDROXYBENZOATE CARBOXY-LYASE-RELATED"/>
    <property type="match status" value="1"/>
</dbReference>
<comment type="similarity">
    <text evidence="3">Belongs to the UbiD family.</text>
</comment>
<comment type="cofactor">
    <cofactor evidence="1">
        <name>Mn(2+)</name>
        <dbReference type="ChEBI" id="CHEBI:29035"/>
    </cofactor>
</comment>
<feature type="domain" description="3-octaprenyl-4-hydroxybenzoate carboxy-lyase-like Rift-related" evidence="14">
    <location>
        <begin position="89"/>
        <end position="274"/>
    </location>
</feature>
<evidence type="ECO:0000256" key="7">
    <source>
        <dbReference type="ARBA" id="ARBA00023211"/>
    </source>
</evidence>
<keyword evidence="6" id="KW-0210">Decarboxylase</keyword>
<dbReference type="GO" id="GO:0005737">
    <property type="term" value="C:cytoplasm"/>
    <property type="evidence" value="ECO:0007669"/>
    <property type="project" value="TreeGrafter"/>
</dbReference>
<proteinExistence type="inferred from homology"/>
<organism evidence="17 18">
    <name type="scientific">Candidatus Methanoperedens nitratireducens</name>
    <dbReference type="NCBI Taxonomy" id="1392998"/>
    <lineage>
        <taxon>Archaea</taxon>
        <taxon>Methanobacteriati</taxon>
        <taxon>Methanobacteriota</taxon>
        <taxon>Stenosarchaea group</taxon>
        <taxon>Methanomicrobia</taxon>
        <taxon>Methanosarcinales</taxon>
        <taxon>ANME-2 cluster</taxon>
        <taxon>Candidatus Methanoperedentaceae</taxon>
        <taxon>Candidatus Methanoperedens</taxon>
    </lineage>
</organism>
<dbReference type="InterPro" id="IPR002830">
    <property type="entry name" value="UbiD"/>
</dbReference>
<keyword evidence="8" id="KW-0414">Isoprene biosynthesis</keyword>
<dbReference type="RefSeq" id="WP_096207222.1">
    <property type="nucleotide sequence ID" value="NZ_FZMP01000231.1"/>
</dbReference>
<reference evidence="18" key="1">
    <citation type="submission" date="2017-06" db="EMBL/GenBank/DDBJ databases">
        <authorList>
            <person name="Cremers G."/>
        </authorList>
    </citation>
    <scope>NUCLEOTIDE SEQUENCE [LARGE SCALE GENOMIC DNA]</scope>
</reference>
<dbReference type="Gene3D" id="3.40.1670.10">
    <property type="entry name" value="UbiD C-terminal domain-like"/>
    <property type="match status" value="1"/>
</dbReference>
<keyword evidence="7" id="KW-0464">Manganese</keyword>
<feature type="domain" description="3-octaprenyl-4-hydroxybenzoate carboxy-lyase-like C-terminal" evidence="16">
    <location>
        <begin position="279"/>
        <end position="400"/>
    </location>
</feature>
<accession>A0A284VU43</accession>
<evidence type="ECO:0000256" key="8">
    <source>
        <dbReference type="ARBA" id="ARBA00023229"/>
    </source>
</evidence>
<evidence type="ECO:0000256" key="11">
    <source>
        <dbReference type="ARBA" id="ARBA00049727"/>
    </source>
</evidence>
<keyword evidence="18" id="KW-1185">Reference proteome</keyword>
<gene>
    <name evidence="17" type="ORF">MNV_810035</name>
</gene>
<dbReference type="GO" id="GO:0008299">
    <property type="term" value="P:isoprenoid biosynthetic process"/>
    <property type="evidence" value="ECO:0007669"/>
    <property type="project" value="UniProtKB-KW"/>
</dbReference>
<dbReference type="AlphaFoldDB" id="A0A284VU43"/>
<protein>
    <recommendedName>
        <fullName evidence="12">Anhydromevalonate phosphate decarboxylase</fullName>
        <ecNumber evidence="11">4.1.1.126</ecNumber>
    </recommendedName>
</protein>
<dbReference type="GO" id="GO:0016831">
    <property type="term" value="F:carboxy-lyase activity"/>
    <property type="evidence" value="ECO:0007669"/>
    <property type="project" value="UniProtKB-KW"/>
</dbReference>
<dbReference type="PANTHER" id="PTHR30108:SF21">
    <property type="entry name" value="4-HYDROXYBENZOATE DECARBOXYLASE"/>
    <property type="match status" value="1"/>
</dbReference>
<dbReference type="EC" id="4.1.1.126" evidence="11"/>
<dbReference type="Pfam" id="PF20696">
    <property type="entry name" value="UbiD_C"/>
    <property type="match status" value="1"/>
</dbReference>
<evidence type="ECO:0000256" key="2">
    <source>
        <dbReference type="ARBA" id="ARBA00005092"/>
    </source>
</evidence>
<evidence type="ECO:0000259" key="15">
    <source>
        <dbReference type="Pfam" id="PF20695"/>
    </source>
</evidence>
<evidence type="ECO:0000256" key="10">
    <source>
        <dbReference type="ARBA" id="ARBA00049583"/>
    </source>
</evidence>
<evidence type="ECO:0000256" key="9">
    <source>
        <dbReference type="ARBA" id="ARBA00049054"/>
    </source>
</evidence>
<evidence type="ECO:0000256" key="1">
    <source>
        <dbReference type="ARBA" id="ARBA00001936"/>
    </source>
</evidence>
<dbReference type="NCBIfam" id="TIGR00148">
    <property type="entry name" value="UbiD family decarboxylase"/>
    <property type="match status" value="1"/>
</dbReference>
<comment type="pathway">
    <text evidence="2">Isoprenoid biosynthesis; isopentenyl diphosphate biosynthesis via mevalonate pathway.</text>
</comment>
<dbReference type="InterPro" id="IPR048304">
    <property type="entry name" value="UbiD_Rift_dom"/>
</dbReference>
<name>A0A284VU43_9EURY</name>
<keyword evidence="5" id="KW-0288">FMN</keyword>
<dbReference type="InterPro" id="IPR049383">
    <property type="entry name" value="UbiD-like_N"/>
</dbReference>
<dbReference type="OrthoDB" id="8480at2157"/>
<evidence type="ECO:0000259" key="16">
    <source>
        <dbReference type="Pfam" id="PF20696"/>
    </source>
</evidence>
<dbReference type="EMBL" id="FZMP01000231">
    <property type="protein sequence ID" value="SNQ62693.1"/>
    <property type="molecule type" value="Genomic_DNA"/>
</dbReference>
<evidence type="ECO:0000256" key="6">
    <source>
        <dbReference type="ARBA" id="ARBA00022793"/>
    </source>
</evidence>
<feature type="domain" description="3-octaprenyl-4-hydroxybenzoate carboxy-lyase-like N-terminal" evidence="15">
    <location>
        <begin position="7"/>
        <end position="75"/>
    </location>
</feature>